<dbReference type="STRING" id="1802312.A3C06_01225"/>
<dbReference type="InterPro" id="IPR018911">
    <property type="entry name" value="Gmad2_Ig-like_dom"/>
</dbReference>
<name>A0A1G2MS71_9BACT</name>
<sequence>MKKIIIFVVLVVVCILGWYALKHYTTRTISSITTFEECAQAGYPIMESYPRQCRTPDGRNFVEQISVATSTLSDLIVVDSPKPGATVKSPIHISGKARGNWYFEASFPVILKDVNGKVIIQTPMQAKGDWMTTEFVPFELDLALPTSTVPGPVTLILQKDNPSGLPQHDAQIEIPLIIGAPATAGACRPTGCSGQVCSDKDVITTCEYRAEYACYKTAKCERQVSGQCGWTPSVVLTQCLANPPAVE</sequence>
<comment type="caution">
    <text evidence="2">The sequence shown here is derived from an EMBL/GenBank/DDBJ whole genome shotgun (WGS) entry which is preliminary data.</text>
</comment>
<organism evidence="2 3">
    <name type="scientific">Candidatus Taylorbacteria bacterium RIFCSPHIGHO2_02_FULL_46_13</name>
    <dbReference type="NCBI Taxonomy" id="1802312"/>
    <lineage>
        <taxon>Bacteria</taxon>
        <taxon>Candidatus Tayloriibacteriota</taxon>
    </lineage>
</organism>
<evidence type="ECO:0000259" key="1">
    <source>
        <dbReference type="Pfam" id="PF10648"/>
    </source>
</evidence>
<gene>
    <name evidence="2" type="ORF">A3C06_01225</name>
</gene>
<evidence type="ECO:0000313" key="2">
    <source>
        <dbReference type="EMBL" id="OHA26750.1"/>
    </source>
</evidence>
<accession>A0A1G2MS71</accession>
<feature type="domain" description="Bacterial spore germination immunoglobulin-like" evidence="1">
    <location>
        <begin position="76"/>
        <end position="163"/>
    </location>
</feature>
<dbReference type="Proteomes" id="UP000177565">
    <property type="component" value="Unassembled WGS sequence"/>
</dbReference>
<dbReference type="Pfam" id="PF10648">
    <property type="entry name" value="Gmad2"/>
    <property type="match status" value="1"/>
</dbReference>
<dbReference type="EMBL" id="MHRQ01000016">
    <property type="protein sequence ID" value="OHA26750.1"/>
    <property type="molecule type" value="Genomic_DNA"/>
</dbReference>
<reference evidence="2 3" key="1">
    <citation type="journal article" date="2016" name="Nat. Commun.">
        <title>Thousands of microbial genomes shed light on interconnected biogeochemical processes in an aquifer system.</title>
        <authorList>
            <person name="Anantharaman K."/>
            <person name="Brown C.T."/>
            <person name="Hug L.A."/>
            <person name="Sharon I."/>
            <person name="Castelle C.J."/>
            <person name="Probst A.J."/>
            <person name="Thomas B.C."/>
            <person name="Singh A."/>
            <person name="Wilkins M.J."/>
            <person name="Karaoz U."/>
            <person name="Brodie E.L."/>
            <person name="Williams K.H."/>
            <person name="Hubbard S.S."/>
            <person name="Banfield J.F."/>
        </authorList>
    </citation>
    <scope>NUCLEOTIDE SEQUENCE [LARGE SCALE GENOMIC DNA]</scope>
</reference>
<proteinExistence type="predicted"/>
<dbReference type="AlphaFoldDB" id="A0A1G2MS71"/>
<evidence type="ECO:0000313" key="3">
    <source>
        <dbReference type="Proteomes" id="UP000177565"/>
    </source>
</evidence>
<protein>
    <recommendedName>
        <fullName evidence="1">Bacterial spore germination immunoglobulin-like domain-containing protein</fullName>
    </recommendedName>
</protein>